<dbReference type="AlphaFoldDB" id="A0A9P0D7U3"/>
<dbReference type="Gene3D" id="3.20.20.80">
    <property type="entry name" value="Glycosidases"/>
    <property type="match status" value="1"/>
</dbReference>
<dbReference type="PROSITE" id="PS01095">
    <property type="entry name" value="GH18_1"/>
    <property type="match status" value="1"/>
</dbReference>
<keyword evidence="10" id="KW-1185">Reference proteome</keyword>
<dbReference type="InterPro" id="IPR011583">
    <property type="entry name" value="Chitinase_II/V-like_cat"/>
</dbReference>
<evidence type="ECO:0000256" key="2">
    <source>
        <dbReference type="ARBA" id="ARBA00022801"/>
    </source>
</evidence>
<dbReference type="Gene3D" id="3.10.50.10">
    <property type="match status" value="1"/>
</dbReference>
<organism evidence="9 10">
    <name type="scientific">Psylliodes chrysocephalus</name>
    <dbReference type="NCBI Taxonomy" id="3402493"/>
    <lineage>
        <taxon>Eukaryota</taxon>
        <taxon>Metazoa</taxon>
        <taxon>Ecdysozoa</taxon>
        <taxon>Arthropoda</taxon>
        <taxon>Hexapoda</taxon>
        <taxon>Insecta</taxon>
        <taxon>Pterygota</taxon>
        <taxon>Neoptera</taxon>
        <taxon>Endopterygota</taxon>
        <taxon>Coleoptera</taxon>
        <taxon>Polyphaga</taxon>
        <taxon>Cucujiformia</taxon>
        <taxon>Chrysomeloidea</taxon>
        <taxon>Chrysomelidae</taxon>
        <taxon>Galerucinae</taxon>
        <taxon>Alticini</taxon>
        <taxon>Psylliodes</taxon>
    </lineage>
</organism>
<feature type="domain" description="GH18" evidence="8">
    <location>
        <begin position="106"/>
        <end position="464"/>
    </location>
</feature>
<evidence type="ECO:0000256" key="6">
    <source>
        <dbReference type="RuleBase" id="RU004453"/>
    </source>
</evidence>
<dbReference type="GO" id="GO:0008061">
    <property type="term" value="F:chitin binding"/>
    <property type="evidence" value="ECO:0007669"/>
    <property type="project" value="InterPro"/>
</dbReference>
<dbReference type="InterPro" id="IPR017853">
    <property type="entry name" value="GH"/>
</dbReference>
<dbReference type="InterPro" id="IPR029070">
    <property type="entry name" value="Chitinase_insertion_sf"/>
</dbReference>
<dbReference type="Proteomes" id="UP001153636">
    <property type="component" value="Chromosome 6"/>
</dbReference>
<dbReference type="SUPFAM" id="SSF51445">
    <property type="entry name" value="(Trans)glycosidases"/>
    <property type="match status" value="1"/>
</dbReference>
<accession>A0A9P0D7U3</accession>
<evidence type="ECO:0000256" key="4">
    <source>
        <dbReference type="ARBA" id="ARBA00023295"/>
    </source>
</evidence>
<gene>
    <name evidence="9" type="ORF">PSYICH_LOCUS12259</name>
</gene>
<evidence type="ECO:0000256" key="3">
    <source>
        <dbReference type="ARBA" id="ARBA00023180"/>
    </source>
</evidence>
<dbReference type="GO" id="GO:0004568">
    <property type="term" value="F:chitinase activity"/>
    <property type="evidence" value="ECO:0007669"/>
    <property type="project" value="TreeGrafter"/>
</dbReference>
<keyword evidence="1" id="KW-0732">Signal</keyword>
<dbReference type="GO" id="GO:0005576">
    <property type="term" value="C:extracellular region"/>
    <property type="evidence" value="ECO:0007669"/>
    <property type="project" value="TreeGrafter"/>
</dbReference>
<dbReference type="InterPro" id="IPR050314">
    <property type="entry name" value="Glycosyl_Hydrlase_18"/>
</dbReference>
<dbReference type="GO" id="GO:0005975">
    <property type="term" value="P:carbohydrate metabolic process"/>
    <property type="evidence" value="ECO:0007669"/>
    <property type="project" value="InterPro"/>
</dbReference>
<evidence type="ECO:0000313" key="9">
    <source>
        <dbReference type="EMBL" id="CAH1111985.1"/>
    </source>
</evidence>
<name>A0A9P0D7U3_9CUCU</name>
<protein>
    <recommendedName>
        <fullName evidence="8">GH18 domain-containing protein</fullName>
    </recommendedName>
</protein>
<comment type="similarity">
    <text evidence="6">Belongs to the glycosyl hydrolase 18 family.</text>
</comment>
<evidence type="ECO:0000256" key="7">
    <source>
        <dbReference type="SAM" id="Phobius"/>
    </source>
</evidence>
<dbReference type="OrthoDB" id="76388at2759"/>
<sequence>MFSEDFYRYSVLTPNANVTYTRLRWYQQRKISLIIVLLISPVVMFFVLYGILFGFHRNIVYPKTATKVSSETLHRALTYSRTAAGNHTYDPIPQFKITKKIPINKFKLVCYYSLPDDSSSLQIEHLDPHLCTHINSAFAHIVNNSLYMTEYQKENLKKMVKLKEVNKDLKVLVSVGGAGNVNNGFPEMVFNHSTRKTFIKSVVSFVKEFNIDGIDLDWEFPNTNKHQRTRFTQLLEEIRKNINKQQKNQYLLTVAVAAPLTLVSQCYDVPYMNDYVDFINVMSYDYHFYSKWTPFTGFNSPLYSSENEIFIFGTLNVNFSANYWNHLGMDRAKIVVGLPTYGHTFKLANSKNNGLYAPAFGYGRLGSFGFVDYPDICKFLAVNQISPVFDMDTKSPYASKFYEWVSFENTQSLTYKAEYIREQRFGGAMVWSLNSDDYNFSCQIEGRHEGKFPLVKSIKNALFG</sequence>
<dbReference type="EMBL" id="OV651818">
    <property type="protein sequence ID" value="CAH1111985.1"/>
    <property type="molecule type" value="Genomic_DNA"/>
</dbReference>
<keyword evidence="7" id="KW-0472">Membrane</keyword>
<keyword evidence="7" id="KW-1133">Transmembrane helix</keyword>
<reference evidence="9" key="1">
    <citation type="submission" date="2022-01" db="EMBL/GenBank/DDBJ databases">
        <authorList>
            <person name="King R."/>
        </authorList>
    </citation>
    <scope>NUCLEOTIDE SEQUENCE</scope>
</reference>
<dbReference type="PROSITE" id="PS51910">
    <property type="entry name" value="GH18_2"/>
    <property type="match status" value="1"/>
</dbReference>
<proteinExistence type="inferred from homology"/>
<dbReference type="GO" id="GO:0006032">
    <property type="term" value="P:chitin catabolic process"/>
    <property type="evidence" value="ECO:0007669"/>
    <property type="project" value="TreeGrafter"/>
</dbReference>
<keyword evidence="3" id="KW-0325">Glycoprotein</keyword>
<dbReference type="InterPro" id="IPR001579">
    <property type="entry name" value="Glyco_hydro_18_chit_AS"/>
</dbReference>
<keyword evidence="4 5" id="KW-0326">Glycosidase</keyword>
<dbReference type="Pfam" id="PF00704">
    <property type="entry name" value="Glyco_hydro_18"/>
    <property type="match status" value="1"/>
</dbReference>
<dbReference type="InterPro" id="IPR001223">
    <property type="entry name" value="Glyco_hydro18_cat"/>
</dbReference>
<dbReference type="PANTHER" id="PTHR11177:SF390">
    <property type="entry name" value="CHITINASE 11"/>
    <property type="match status" value="1"/>
</dbReference>
<keyword evidence="7" id="KW-0812">Transmembrane</keyword>
<evidence type="ECO:0000313" key="10">
    <source>
        <dbReference type="Proteomes" id="UP001153636"/>
    </source>
</evidence>
<dbReference type="FunFam" id="3.10.50.10:FF:000003">
    <property type="entry name" value="Class V chitinase CHIT5b"/>
    <property type="match status" value="1"/>
</dbReference>
<keyword evidence="2 5" id="KW-0378">Hydrolase</keyword>
<evidence type="ECO:0000256" key="5">
    <source>
        <dbReference type="RuleBase" id="RU000489"/>
    </source>
</evidence>
<dbReference type="SUPFAM" id="SSF54556">
    <property type="entry name" value="Chitinase insertion domain"/>
    <property type="match status" value="1"/>
</dbReference>
<dbReference type="SMART" id="SM00636">
    <property type="entry name" value="Glyco_18"/>
    <property type="match status" value="1"/>
</dbReference>
<evidence type="ECO:0000256" key="1">
    <source>
        <dbReference type="ARBA" id="ARBA00022729"/>
    </source>
</evidence>
<dbReference type="PANTHER" id="PTHR11177">
    <property type="entry name" value="CHITINASE"/>
    <property type="match status" value="1"/>
</dbReference>
<evidence type="ECO:0000259" key="8">
    <source>
        <dbReference type="PROSITE" id="PS51910"/>
    </source>
</evidence>
<feature type="transmembrane region" description="Helical" evidence="7">
    <location>
        <begin position="31"/>
        <end position="55"/>
    </location>
</feature>